<evidence type="ECO:0000256" key="2">
    <source>
        <dbReference type="SAM" id="MobiDB-lite"/>
    </source>
</evidence>
<dbReference type="AlphaFoldDB" id="A0AAN6WCQ7"/>
<dbReference type="GO" id="GO:0005737">
    <property type="term" value="C:cytoplasm"/>
    <property type="evidence" value="ECO:0007669"/>
    <property type="project" value="TreeGrafter"/>
</dbReference>
<keyword evidence="1" id="KW-0175">Coiled coil</keyword>
<dbReference type="PANTHER" id="PTHR21054:SF2">
    <property type="entry name" value="MIP04191P"/>
    <property type="match status" value="1"/>
</dbReference>
<accession>A0AAN6WCQ7</accession>
<evidence type="ECO:0000313" key="4">
    <source>
        <dbReference type="Proteomes" id="UP001302321"/>
    </source>
</evidence>
<sequence>MIEIENAQIDEVEEVHQRSFLISGKCVASSDLASGTDGGYVFVEPTQNSFVLVQVTDEHGNFVFPDQRWPLSLGHFKALVLLSPGLNKIVVTSGEDATSKVELSLRYTPLLQTPPLHLAILVAKDSPLLIDCPPAKFGEISSTHSSLNAAIAKLRVAAYMWQALAADNLYWNGLPRRSFRIEEEFAPDTLSRHAQQHSFGKQQVMGSVPRIHVIRAEKTVAQLRDVDAELEAAKSELHRERRHKDLYKILSKALKNSDGPLHPNNKPVVAALVLDAHFDEKLGKTLPDAQFSIHKAEGLSLAMFGSQSTYSWPRIIDEIPECLLDSTPVGHTVSREGSDDPLCMWEACSISQGCFFKEIIRAFQPAEVKFDLTNNRFGRSALKKSQWGYFQWPRLFLSRALSYSSDEEEKDAKAIPSDLVKSSHYQIELQKALVLCNSMPHFQSPGYVVLPNCAPTIRPMVEDLDDGRVVQKVEIACEAGLANVWVWSENISVNQGLTWPGEPLKSVSYSLEEMQEWVGRHVGEEQTKANGGVEQIVALAMNGKQSIFRNISSILRVAVADHIDAVIPGTDLRFTKTCVDLADENSSMGGWDIKNDWKWTVLLKRRSNRKGTKWDGTIVSASMIDVRVGCGLDGAVVYYEDGSKVPCGPWRDGRIEMGGHQARKVAVRPGVEVTKVGVSRESHALRGLRIWLSNGQARGSLNLRDLRGREGRDVDILEPPANHKIVGFYGTSGTWGMCKKFGILTVPRDVELPDFVYDMEQFRNLPLSHYAENGEAGTETEADLDAMEEDLEEDSDTGYDEEWDGETMRIYGK</sequence>
<dbReference type="EMBL" id="MU866114">
    <property type="protein sequence ID" value="KAK4179598.1"/>
    <property type="molecule type" value="Genomic_DNA"/>
</dbReference>
<dbReference type="InterPro" id="IPR021917">
    <property type="entry name" value="Unchr_Zn-peptidase-like"/>
</dbReference>
<dbReference type="PANTHER" id="PTHR21054">
    <property type="entry name" value="ZINC METALLOPROTEINASE-RELATED"/>
    <property type="match status" value="1"/>
</dbReference>
<reference evidence="3" key="2">
    <citation type="submission" date="2023-05" db="EMBL/GenBank/DDBJ databases">
        <authorList>
            <consortium name="Lawrence Berkeley National Laboratory"/>
            <person name="Steindorff A."/>
            <person name="Hensen N."/>
            <person name="Bonometti L."/>
            <person name="Westerberg I."/>
            <person name="Brannstrom I.O."/>
            <person name="Guillou S."/>
            <person name="Cros-Aarteil S."/>
            <person name="Calhoun S."/>
            <person name="Haridas S."/>
            <person name="Kuo A."/>
            <person name="Mondo S."/>
            <person name="Pangilinan J."/>
            <person name="Riley R."/>
            <person name="Labutti K."/>
            <person name="Andreopoulos B."/>
            <person name="Lipzen A."/>
            <person name="Chen C."/>
            <person name="Yanf M."/>
            <person name="Daum C."/>
            <person name="Ng V."/>
            <person name="Clum A."/>
            <person name="Ohm R."/>
            <person name="Martin F."/>
            <person name="Silar P."/>
            <person name="Natvig D."/>
            <person name="Lalanne C."/>
            <person name="Gautier V."/>
            <person name="Ament-Velasquez S.L."/>
            <person name="Kruys A."/>
            <person name="Hutchinson M.I."/>
            <person name="Powell A.J."/>
            <person name="Barry K."/>
            <person name="Miller A.N."/>
            <person name="Grigoriev I.V."/>
            <person name="Debuchy R."/>
            <person name="Gladieux P."/>
            <person name="Thoren M.H."/>
            <person name="Johannesson H."/>
        </authorList>
    </citation>
    <scope>NUCLEOTIDE SEQUENCE</scope>
    <source>
        <strain evidence="3">CBS 892.96</strain>
    </source>
</reference>
<dbReference type="InterPro" id="IPR053002">
    <property type="entry name" value="Metalloproteinase_M10B"/>
</dbReference>
<organism evidence="3 4">
    <name type="scientific">Triangularia setosa</name>
    <dbReference type="NCBI Taxonomy" id="2587417"/>
    <lineage>
        <taxon>Eukaryota</taxon>
        <taxon>Fungi</taxon>
        <taxon>Dikarya</taxon>
        <taxon>Ascomycota</taxon>
        <taxon>Pezizomycotina</taxon>
        <taxon>Sordariomycetes</taxon>
        <taxon>Sordariomycetidae</taxon>
        <taxon>Sordariales</taxon>
        <taxon>Podosporaceae</taxon>
        <taxon>Triangularia</taxon>
    </lineage>
</organism>
<name>A0AAN6WCQ7_9PEZI</name>
<feature type="compositionally biased region" description="Acidic residues" evidence="2">
    <location>
        <begin position="789"/>
        <end position="805"/>
    </location>
</feature>
<dbReference type="Pfam" id="PF12044">
    <property type="entry name" value="Metallopep"/>
    <property type="match status" value="1"/>
</dbReference>
<evidence type="ECO:0000256" key="1">
    <source>
        <dbReference type="SAM" id="Coils"/>
    </source>
</evidence>
<proteinExistence type="predicted"/>
<comment type="caution">
    <text evidence="3">The sequence shown here is derived from an EMBL/GenBank/DDBJ whole genome shotgun (WGS) entry which is preliminary data.</text>
</comment>
<protein>
    <submittedName>
        <fullName evidence="3">Peptidase family-domain-containing protein</fullName>
    </submittedName>
</protein>
<gene>
    <name evidence="3" type="ORF">QBC36DRAFT_298376</name>
</gene>
<keyword evidence="4" id="KW-1185">Reference proteome</keyword>
<feature type="coiled-coil region" evidence="1">
    <location>
        <begin position="216"/>
        <end position="243"/>
    </location>
</feature>
<feature type="region of interest" description="Disordered" evidence="2">
    <location>
        <begin position="789"/>
        <end position="813"/>
    </location>
</feature>
<dbReference type="Proteomes" id="UP001302321">
    <property type="component" value="Unassembled WGS sequence"/>
</dbReference>
<reference evidence="3" key="1">
    <citation type="journal article" date="2023" name="Mol. Phylogenet. Evol.">
        <title>Genome-scale phylogeny and comparative genomics of the fungal order Sordariales.</title>
        <authorList>
            <person name="Hensen N."/>
            <person name="Bonometti L."/>
            <person name="Westerberg I."/>
            <person name="Brannstrom I.O."/>
            <person name="Guillou S."/>
            <person name="Cros-Aarteil S."/>
            <person name="Calhoun S."/>
            <person name="Haridas S."/>
            <person name="Kuo A."/>
            <person name="Mondo S."/>
            <person name="Pangilinan J."/>
            <person name="Riley R."/>
            <person name="LaButti K."/>
            <person name="Andreopoulos B."/>
            <person name="Lipzen A."/>
            <person name="Chen C."/>
            <person name="Yan M."/>
            <person name="Daum C."/>
            <person name="Ng V."/>
            <person name="Clum A."/>
            <person name="Steindorff A."/>
            <person name="Ohm R.A."/>
            <person name="Martin F."/>
            <person name="Silar P."/>
            <person name="Natvig D.O."/>
            <person name="Lalanne C."/>
            <person name="Gautier V."/>
            <person name="Ament-Velasquez S.L."/>
            <person name="Kruys A."/>
            <person name="Hutchinson M.I."/>
            <person name="Powell A.J."/>
            <person name="Barry K."/>
            <person name="Miller A.N."/>
            <person name="Grigoriev I.V."/>
            <person name="Debuchy R."/>
            <person name="Gladieux P."/>
            <person name="Hiltunen Thoren M."/>
            <person name="Johannesson H."/>
        </authorList>
    </citation>
    <scope>NUCLEOTIDE SEQUENCE</scope>
    <source>
        <strain evidence="3">CBS 892.96</strain>
    </source>
</reference>
<evidence type="ECO:0000313" key="3">
    <source>
        <dbReference type="EMBL" id="KAK4179598.1"/>
    </source>
</evidence>